<evidence type="ECO:0000259" key="1">
    <source>
        <dbReference type="Pfam" id="PF04149"/>
    </source>
</evidence>
<organism evidence="2 3">
    <name type="scientific">Streptomyces griseoloalbus</name>
    <dbReference type="NCBI Taxonomy" id="67303"/>
    <lineage>
        <taxon>Bacteria</taxon>
        <taxon>Bacillati</taxon>
        <taxon>Actinomycetota</taxon>
        <taxon>Actinomycetes</taxon>
        <taxon>Kitasatosporales</taxon>
        <taxon>Streptomycetaceae</taxon>
        <taxon>Streptomyces</taxon>
    </lineage>
</organism>
<comment type="caution">
    <text evidence="2">The sequence shown here is derived from an EMBL/GenBank/DDBJ whole genome shotgun (WGS) entry which is preliminary data.</text>
</comment>
<protein>
    <recommendedName>
        <fullName evidence="1">DUF397 domain-containing protein</fullName>
    </recommendedName>
</protein>
<dbReference type="Pfam" id="PF04149">
    <property type="entry name" value="DUF397"/>
    <property type="match status" value="1"/>
</dbReference>
<dbReference type="AlphaFoldDB" id="A0A7W8BLP0"/>
<evidence type="ECO:0000313" key="3">
    <source>
        <dbReference type="Proteomes" id="UP000568022"/>
    </source>
</evidence>
<name>A0A7W8BLP0_9ACTN</name>
<proteinExistence type="predicted"/>
<dbReference type="EMBL" id="JACHJE010000005">
    <property type="protein sequence ID" value="MBB5125695.1"/>
    <property type="molecule type" value="Genomic_DNA"/>
</dbReference>
<feature type="domain" description="DUF397" evidence="1">
    <location>
        <begin position="10"/>
        <end position="61"/>
    </location>
</feature>
<reference evidence="2 3" key="1">
    <citation type="submission" date="2020-08" db="EMBL/GenBank/DDBJ databases">
        <title>Genomic Encyclopedia of Type Strains, Phase III (KMG-III): the genomes of soil and plant-associated and newly described type strains.</title>
        <authorList>
            <person name="Whitman W."/>
        </authorList>
    </citation>
    <scope>NUCLEOTIDE SEQUENCE [LARGE SCALE GENOMIC DNA]</scope>
    <source>
        <strain evidence="2 3">CECT 3226</strain>
    </source>
</reference>
<dbReference type="Proteomes" id="UP000568022">
    <property type="component" value="Unassembled WGS sequence"/>
</dbReference>
<evidence type="ECO:0000313" key="2">
    <source>
        <dbReference type="EMBL" id="MBB5125695.1"/>
    </source>
</evidence>
<accession>A0A7W8BLP0</accession>
<sequence length="68" mass="7449">MNTEQPARLDWFKSSYSSGEGGACVEVAPATTVIHVRDSKERGGPQLAFPRRAWSGFVAGLGRDRDRI</sequence>
<dbReference type="InterPro" id="IPR007278">
    <property type="entry name" value="DUF397"/>
</dbReference>
<keyword evidence="3" id="KW-1185">Reference proteome</keyword>
<gene>
    <name evidence="2" type="ORF">FHS32_002429</name>
</gene>